<keyword evidence="1" id="KW-0812">Transmembrane</keyword>
<gene>
    <name evidence="2" type="ORF">Ctob_012374</name>
</gene>
<keyword evidence="3" id="KW-1185">Reference proteome</keyword>
<evidence type="ECO:0000313" key="3">
    <source>
        <dbReference type="Proteomes" id="UP000037460"/>
    </source>
</evidence>
<dbReference type="Proteomes" id="UP000037460">
    <property type="component" value="Unassembled WGS sequence"/>
</dbReference>
<feature type="transmembrane region" description="Helical" evidence="1">
    <location>
        <begin position="84"/>
        <end position="103"/>
    </location>
</feature>
<reference evidence="3" key="1">
    <citation type="journal article" date="2015" name="PLoS Genet.">
        <title>Genome Sequence and Transcriptome Analyses of Chrysochromulina tobin: Metabolic Tools for Enhanced Algal Fitness in the Prominent Order Prymnesiales (Haptophyceae).</title>
        <authorList>
            <person name="Hovde B.T."/>
            <person name="Deodato C.R."/>
            <person name="Hunsperger H.M."/>
            <person name="Ryken S.A."/>
            <person name="Yost W."/>
            <person name="Jha R.K."/>
            <person name="Patterson J."/>
            <person name="Monnat R.J. Jr."/>
            <person name="Barlow S.B."/>
            <person name="Starkenburg S.R."/>
            <person name="Cattolico R.A."/>
        </authorList>
    </citation>
    <scope>NUCLEOTIDE SEQUENCE</scope>
    <source>
        <strain evidence="3">CCMP291</strain>
    </source>
</reference>
<accession>A0A0M0JH79</accession>
<organism evidence="2 3">
    <name type="scientific">Chrysochromulina tobinii</name>
    <dbReference type="NCBI Taxonomy" id="1460289"/>
    <lineage>
        <taxon>Eukaryota</taxon>
        <taxon>Haptista</taxon>
        <taxon>Haptophyta</taxon>
        <taxon>Prymnesiophyceae</taxon>
        <taxon>Prymnesiales</taxon>
        <taxon>Chrysochromulinaceae</taxon>
        <taxon>Chrysochromulina</taxon>
    </lineage>
</organism>
<keyword evidence="1" id="KW-1133">Transmembrane helix</keyword>
<protein>
    <submittedName>
        <fullName evidence="2">Uncharacterized protein</fullName>
    </submittedName>
</protein>
<proteinExistence type="predicted"/>
<keyword evidence="1" id="KW-0472">Membrane</keyword>
<sequence length="290" mass="32909">MAGKKARLVFMSLSIAVVIIVLIWGLIVFWAFLGLFLGFTTNGWGEELPECLAQATRDNKTLYPLYVPTCDYERGLTYCNLNQYYFNASIKAFVIIFSYINFLPIPWRLSILWHVFCSRRKATPGSDLYGRPTMALWFNIGLQQRRVIAVLLNLAYALHFLTLANHCIFWEFCEGQQVVGALSQNVPFILSLICAIGGGVLQGKAEDRLIKEYPEIYPPRPHTFVYGALKRWVRGEEKRSLRHSISGGLREFRTQATLLNFNGFGASLTGIEITESMEIAASRTIDTARF</sequence>
<evidence type="ECO:0000313" key="2">
    <source>
        <dbReference type="EMBL" id="KOO25697.1"/>
    </source>
</evidence>
<dbReference type="AlphaFoldDB" id="A0A0M0JH79"/>
<name>A0A0M0JH79_9EUKA</name>
<dbReference type="OrthoDB" id="47478at2759"/>
<evidence type="ECO:0000256" key="1">
    <source>
        <dbReference type="SAM" id="Phobius"/>
    </source>
</evidence>
<dbReference type="EMBL" id="JWZX01002941">
    <property type="protein sequence ID" value="KOO25697.1"/>
    <property type="molecule type" value="Genomic_DNA"/>
</dbReference>
<feature type="transmembrane region" description="Helical" evidence="1">
    <location>
        <begin position="178"/>
        <end position="201"/>
    </location>
</feature>
<feature type="transmembrane region" description="Helical" evidence="1">
    <location>
        <begin position="147"/>
        <end position="172"/>
    </location>
</feature>
<comment type="caution">
    <text evidence="2">The sequence shown here is derived from an EMBL/GenBank/DDBJ whole genome shotgun (WGS) entry which is preliminary data.</text>
</comment>
<feature type="transmembrane region" description="Helical" evidence="1">
    <location>
        <begin position="12"/>
        <end position="39"/>
    </location>
</feature>